<evidence type="ECO:0000256" key="9">
    <source>
        <dbReference type="ARBA" id="ARBA00022777"/>
    </source>
</evidence>
<dbReference type="EC" id="2.7.1.26" evidence="15"/>
<keyword evidence="8 15" id="KW-0547">Nucleotide-binding</keyword>
<dbReference type="OrthoDB" id="9803667at2"/>
<evidence type="ECO:0000256" key="8">
    <source>
        <dbReference type="ARBA" id="ARBA00022741"/>
    </source>
</evidence>
<gene>
    <name evidence="17" type="ORF">EDC37_11127</name>
</gene>
<evidence type="ECO:0000256" key="7">
    <source>
        <dbReference type="ARBA" id="ARBA00022695"/>
    </source>
</evidence>
<dbReference type="SUPFAM" id="SSF52374">
    <property type="entry name" value="Nucleotidylyl transferase"/>
    <property type="match status" value="1"/>
</dbReference>
<comment type="pathway">
    <text evidence="3 15">Cofactor biosynthesis; FMN biosynthesis; FMN from riboflavin (ATP route): step 1/1.</text>
</comment>
<dbReference type="GO" id="GO:0005524">
    <property type="term" value="F:ATP binding"/>
    <property type="evidence" value="ECO:0007669"/>
    <property type="project" value="UniProtKB-UniRule"/>
</dbReference>
<dbReference type="RefSeq" id="WP_132550173.1">
    <property type="nucleotide sequence ID" value="NZ_SMAA01000011.1"/>
</dbReference>
<dbReference type="PANTHER" id="PTHR22749">
    <property type="entry name" value="RIBOFLAVIN KINASE/FMN ADENYLYLTRANSFERASE"/>
    <property type="match status" value="1"/>
</dbReference>
<protein>
    <recommendedName>
        <fullName evidence="15">Riboflavin biosynthesis protein</fullName>
    </recommendedName>
    <domain>
        <recommendedName>
            <fullName evidence="15">Riboflavin kinase</fullName>
            <ecNumber evidence="15">2.7.1.26</ecNumber>
        </recommendedName>
        <alternativeName>
            <fullName evidence="15">Flavokinase</fullName>
        </alternativeName>
    </domain>
    <domain>
        <recommendedName>
            <fullName evidence="15">FMN adenylyltransferase</fullName>
            <ecNumber evidence="15">2.7.7.2</ecNumber>
        </recommendedName>
        <alternativeName>
            <fullName evidence="15">FAD pyrophosphorylase</fullName>
        </alternativeName>
        <alternativeName>
            <fullName evidence="15">FAD synthase</fullName>
        </alternativeName>
    </domain>
</protein>
<dbReference type="FunFam" id="3.40.50.620:FF:000021">
    <property type="entry name" value="Riboflavin biosynthesis protein"/>
    <property type="match status" value="1"/>
</dbReference>
<dbReference type="NCBIfam" id="NF004162">
    <property type="entry name" value="PRK05627.1-5"/>
    <property type="match status" value="1"/>
</dbReference>
<evidence type="ECO:0000256" key="11">
    <source>
        <dbReference type="ARBA" id="ARBA00022840"/>
    </source>
</evidence>
<dbReference type="InterPro" id="IPR023468">
    <property type="entry name" value="Riboflavin_kinase"/>
</dbReference>
<evidence type="ECO:0000256" key="5">
    <source>
        <dbReference type="ARBA" id="ARBA00022643"/>
    </source>
</evidence>
<dbReference type="GO" id="GO:0008531">
    <property type="term" value="F:riboflavin kinase activity"/>
    <property type="evidence" value="ECO:0007669"/>
    <property type="project" value="UniProtKB-UniRule"/>
</dbReference>
<keyword evidence="5 15" id="KW-0288">FMN</keyword>
<keyword evidence="18" id="KW-1185">Reference proteome</keyword>
<evidence type="ECO:0000256" key="15">
    <source>
        <dbReference type="PIRNR" id="PIRNR004491"/>
    </source>
</evidence>
<dbReference type="PIRSF" id="PIRSF004491">
    <property type="entry name" value="FAD_Synth"/>
    <property type="match status" value="1"/>
</dbReference>
<sequence length="307" mass="34517">MLVYSHIVNIAEKYKNNVVVLGTFDGVHIGHQKIIKRAIELAQQIGGKSIVFTFSNHPLEIIAPERAPKRISTNVGKEHDLEALGIDILMNIPFTQKFADISPSNFLKLLKDNLSPKYIVVGPNCTFGYKGEGTPQFLRDMASKYGFIAEIPQAAYMHNKIISSSRVRHAIADGELELANELLGHPFTIAGKVEHGEHRGHQLGVPTANVYVSDKYLLPPDGVYIVTVTLAGKRYEGVANVGDNPTFNIVSRRVEVNILDFNQNIYGEVIQIHFLKKLRDEKKFYSIDELLSQMKNDIKNTKEYFIR</sequence>
<dbReference type="Pfam" id="PF06574">
    <property type="entry name" value="FAD_syn"/>
    <property type="match status" value="1"/>
</dbReference>
<evidence type="ECO:0000313" key="17">
    <source>
        <dbReference type="EMBL" id="TCS78170.1"/>
    </source>
</evidence>
<reference evidence="17 18" key="1">
    <citation type="submission" date="2019-03" db="EMBL/GenBank/DDBJ databases">
        <title>Genomic Encyclopedia of Type Strains, Phase IV (KMG-IV): sequencing the most valuable type-strain genomes for metagenomic binning, comparative biology and taxonomic classification.</title>
        <authorList>
            <person name="Goeker M."/>
        </authorList>
    </citation>
    <scope>NUCLEOTIDE SEQUENCE [LARGE SCALE GENOMIC DNA]</scope>
    <source>
        <strain evidence="17 18">DSM 20467</strain>
    </source>
</reference>
<dbReference type="Pfam" id="PF01687">
    <property type="entry name" value="Flavokinase"/>
    <property type="match status" value="1"/>
</dbReference>
<dbReference type="Gene3D" id="2.40.30.30">
    <property type="entry name" value="Riboflavin kinase-like"/>
    <property type="match status" value="1"/>
</dbReference>
<dbReference type="EC" id="2.7.7.2" evidence="15"/>
<dbReference type="AlphaFoldDB" id="A0A4R3K5Z4"/>
<dbReference type="SMART" id="SM00904">
    <property type="entry name" value="Flavokinase"/>
    <property type="match status" value="1"/>
</dbReference>
<dbReference type="Proteomes" id="UP000295188">
    <property type="component" value="Unassembled WGS sequence"/>
</dbReference>
<dbReference type="InterPro" id="IPR014729">
    <property type="entry name" value="Rossmann-like_a/b/a_fold"/>
</dbReference>
<dbReference type="Gene3D" id="3.40.50.620">
    <property type="entry name" value="HUPs"/>
    <property type="match status" value="1"/>
</dbReference>
<evidence type="ECO:0000313" key="18">
    <source>
        <dbReference type="Proteomes" id="UP000295188"/>
    </source>
</evidence>
<evidence type="ECO:0000259" key="16">
    <source>
        <dbReference type="SMART" id="SM00904"/>
    </source>
</evidence>
<dbReference type="PANTHER" id="PTHR22749:SF6">
    <property type="entry name" value="RIBOFLAVIN KINASE"/>
    <property type="match status" value="1"/>
</dbReference>
<dbReference type="GO" id="GO:0006747">
    <property type="term" value="P:FAD biosynthetic process"/>
    <property type="evidence" value="ECO:0007669"/>
    <property type="project" value="UniProtKB-UniRule"/>
</dbReference>
<dbReference type="InterPro" id="IPR002606">
    <property type="entry name" value="Riboflavin_kinase_bac"/>
</dbReference>
<comment type="similarity">
    <text evidence="15">Belongs to the ribF family.</text>
</comment>
<proteinExistence type="inferred from homology"/>
<evidence type="ECO:0000256" key="10">
    <source>
        <dbReference type="ARBA" id="ARBA00022827"/>
    </source>
</evidence>
<evidence type="ECO:0000256" key="4">
    <source>
        <dbReference type="ARBA" id="ARBA00022630"/>
    </source>
</evidence>
<dbReference type="CDD" id="cd02064">
    <property type="entry name" value="FAD_synthetase_N"/>
    <property type="match status" value="1"/>
</dbReference>
<comment type="catalytic activity">
    <reaction evidence="13 15">
        <text>riboflavin + ATP = FMN + ADP + H(+)</text>
        <dbReference type="Rhea" id="RHEA:14357"/>
        <dbReference type="ChEBI" id="CHEBI:15378"/>
        <dbReference type="ChEBI" id="CHEBI:30616"/>
        <dbReference type="ChEBI" id="CHEBI:57986"/>
        <dbReference type="ChEBI" id="CHEBI:58210"/>
        <dbReference type="ChEBI" id="CHEBI:456216"/>
        <dbReference type="EC" id="2.7.1.26"/>
    </reaction>
</comment>
<evidence type="ECO:0000256" key="6">
    <source>
        <dbReference type="ARBA" id="ARBA00022679"/>
    </source>
</evidence>
<dbReference type="InterPro" id="IPR015865">
    <property type="entry name" value="Riboflavin_kinase_bac/euk"/>
</dbReference>
<accession>A0A4R3K5Z4</accession>
<dbReference type="NCBIfam" id="TIGR00083">
    <property type="entry name" value="ribF"/>
    <property type="match status" value="1"/>
</dbReference>
<evidence type="ECO:0000256" key="13">
    <source>
        <dbReference type="ARBA" id="ARBA00047880"/>
    </source>
</evidence>
<evidence type="ECO:0000256" key="3">
    <source>
        <dbReference type="ARBA" id="ARBA00005201"/>
    </source>
</evidence>
<name>A0A4R3K5Z4_9FIRM</name>
<dbReference type="EMBL" id="SMAA01000011">
    <property type="protein sequence ID" value="TCS78170.1"/>
    <property type="molecule type" value="Genomic_DNA"/>
</dbReference>
<evidence type="ECO:0000256" key="1">
    <source>
        <dbReference type="ARBA" id="ARBA00002121"/>
    </source>
</evidence>
<dbReference type="UniPathway" id="UPA00276">
    <property type="reaction ID" value="UER00406"/>
</dbReference>
<dbReference type="SUPFAM" id="SSF82114">
    <property type="entry name" value="Riboflavin kinase-like"/>
    <property type="match status" value="1"/>
</dbReference>
<comment type="caution">
    <text evidence="17">The sequence shown here is derived from an EMBL/GenBank/DDBJ whole genome shotgun (WGS) entry which is preliminary data.</text>
</comment>
<comment type="function">
    <text evidence="1">Catalyzes the phosphorylation of riboflavin to FMN followed by the adenylation of FMN to FAD.</text>
</comment>
<feature type="domain" description="Riboflavin kinase" evidence="16">
    <location>
        <begin position="182"/>
        <end position="306"/>
    </location>
</feature>
<dbReference type="GO" id="GO:0003919">
    <property type="term" value="F:FMN adenylyltransferase activity"/>
    <property type="evidence" value="ECO:0007669"/>
    <property type="project" value="UniProtKB-UniRule"/>
</dbReference>
<evidence type="ECO:0000256" key="12">
    <source>
        <dbReference type="ARBA" id="ARBA00023268"/>
    </source>
</evidence>
<keyword evidence="4 15" id="KW-0285">Flavoprotein</keyword>
<evidence type="ECO:0000256" key="2">
    <source>
        <dbReference type="ARBA" id="ARBA00004726"/>
    </source>
</evidence>
<keyword evidence="7 15" id="KW-0548">Nucleotidyltransferase</keyword>
<keyword evidence="9 15" id="KW-0418">Kinase</keyword>
<dbReference type="UniPathway" id="UPA00277">
    <property type="reaction ID" value="UER00407"/>
</dbReference>
<dbReference type="NCBIfam" id="NF004160">
    <property type="entry name" value="PRK05627.1-3"/>
    <property type="match status" value="1"/>
</dbReference>
<keyword evidence="6 15" id="KW-0808">Transferase</keyword>
<keyword evidence="11 15" id="KW-0067">ATP-binding</keyword>
<comment type="catalytic activity">
    <reaction evidence="14 15">
        <text>FMN + ATP + H(+) = FAD + diphosphate</text>
        <dbReference type="Rhea" id="RHEA:17237"/>
        <dbReference type="ChEBI" id="CHEBI:15378"/>
        <dbReference type="ChEBI" id="CHEBI:30616"/>
        <dbReference type="ChEBI" id="CHEBI:33019"/>
        <dbReference type="ChEBI" id="CHEBI:57692"/>
        <dbReference type="ChEBI" id="CHEBI:58210"/>
        <dbReference type="EC" id="2.7.7.2"/>
    </reaction>
</comment>
<dbReference type="FunFam" id="2.40.30.30:FF:000003">
    <property type="entry name" value="Riboflavin biosynthesis protein"/>
    <property type="match status" value="1"/>
</dbReference>
<evidence type="ECO:0000256" key="14">
    <source>
        <dbReference type="ARBA" id="ARBA00049494"/>
    </source>
</evidence>
<keyword evidence="10 15" id="KW-0274">FAD</keyword>
<dbReference type="GO" id="GO:0009398">
    <property type="term" value="P:FMN biosynthetic process"/>
    <property type="evidence" value="ECO:0007669"/>
    <property type="project" value="UniProtKB-UniRule"/>
</dbReference>
<dbReference type="InterPro" id="IPR015864">
    <property type="entry name" value="FAD_synthase"/>
</dbReference>
<comment type="pathway">
    <text evidence="2 15">Cofactor biosynthesis; FAD biosynthesis; FAD from FMN: step 1/1.</text>
</comment>
<organism evidence="17 18">
    <name type="scientific">Pectinatus cerevisiiphilus</name>
    <dbReference type="NCBI Taxonomy" id="86956"/>
    <lineage>
        <taxon>Bacteria</taxon>
        <taxon>Bacillati</taxon>
        <taxon>Bacillota</taxon>
        <taxon>Negativicutes</taxon>
        <taxon>Selenomonadales</taxon>
        <taxon>Selenomonadaceae</taxon>
        <taxon>Pectinatus</taxon>
    </lineage>
</organism>
<dbReference type="InterPro" id="IPR023465">
    <property type="entry name" value="Riboflavin_kinase_dom_sf"/>
</dbReference>
<dbReference type="NCBIfam" id="TIGR00125">
    <property type="entry name" value="cyt_tran_rel"/>
    <property type="match status" value="1"/>
</dbReference>
<dbReference type="InterPro" id="IPR004821">
    <property type="entry name" value="Cyt_trans-like"/>
</dbReference>
<keyword evidence="12" id="KW-0511">Multifunctional enzyme</keyword>
<dbReference type="GO" id="GO:0009231">
    <property type="term" value="P:riboflavin biosynthetic process"/>
    <property type="evidence" value="ECO:0007669"/>
    <property type="project" value="InterPro"/>
</dbReference>